<feature type="compositionally biased region" description="Low complexity" evidence="1">
    <location>
        <begin position="548"/>
        <end position="560"/>
    </location>
</feature>
<dbReference type="RefSeq" id="WP_171558104.1">
    <property type="nucleotide sequence ID" value="NZ_JABFCS010000001.1"/>
</dbReference>
<sequence>MTNSAKATGKQSGGGSIGVGASIAINVGETDTDALLGVDATLSGANDVTLEATSRNDMTTTAEGGSAGETAVTPVIAVTVSSNETIAKLGSLDPLIAATTTVGDDLDVKARHIGSVETKAEGDTESGDTGVGISLALSIGSDFAEASTARNLSAGGLVAFNGRSVSSTSSNAKASVAGGDDEEPAEGSPDATEGGVNKQVKDNRNAANSKASANGSDSPAQSTDGASAEGEGGSKVQVAGAVAITIQSSTARAKIDDGLVIVAGTSSTDGVLTLKSENNAGAEAIADASTTMEGEGADGGTGVGVAVSVNVANVVNEAILGDSTVTADGVVVQALVPADGGDQVHGFKAEATSGASGAGTGVAGALAINVGISRSQAKIADNATLTLTGTVADRDVSLSAENFVSNTVKAGAKQEGGSDIGVGASIAVNVGETDTDAVVGSNVLISGANDLTMVASSKSAMATEAEGGSAGDTAITAVVAVSVADNDTRAELWRAARSRSAAASMPTHRTKARSSPTPRATPSPATRGWASRSPSPSAPTPPSPPPAATSRPRATCSSAPAPSPPTAPPPVRASPAANRKKSPPRANRRRKPPTRRSASRKTSPTAAPARTAGRPTAAPTRPTPPARTRPAAPSASRARWPSQWPLPPRGRPCPNSGPSSRTATMMARARSS</sequence>
<evidence type="ECO:0000256" key="1">
    <source>
        <dbReference type="SAM" id="MobiDB-lite"/>
    </source>
</evidence>
<reference evidence="2 3" key="2">
    <citation type="submission" date="2020-06" db="EMBL/GenBank/DDBJ databases">
        <title>Ramlibacter rhizophilus sp. nov., isolated from rhizosphere soil of national flower Mugunghwa from South Korea.</title>
        <authorList>
            <person name="Zheng-Fei Y."/>
            <person name="Huan T."/>
        </authorList>
    </citation>
    <scope>NUCLEOTIDE SEQUENCE [LARGE SCALE GENOMIC DNA]</scope>
    <source>
        <strain evidence="2 3">B156</strain>
    </source>
</reference>
<protein>
    <submittedName>
        <fullName evidence="2">Uncharacterized protein</fullName>
    </submittedName>
</protein>
<feature type="region of interest" description="Disordered" evidence="1">
    <location>
        <begin position="164"/>
        <end position="233"/>
    </location>
</feature>
<dbReference type="EMBL" id="JABFCS010000001">
    <property type="protein sequence ID" value="NNU43176.1"/>
    <property type="molecule type" value="Genomic_DNA"/>
</dbReference>
<evidence type="ECO:0000313" key="3">
    <source>
        <dbReference type="Proteomes" id="UP000552954"/>
    </source>
</evidence>
<name>A0A849KCF7_9BURK</name>
<feature type="compositionally biased region" description="Pro residues" evidence="1">
    <location>
        <begin position="536"/>
        <end position="547"/>
    </location>
</feature>
<feature type="compositionally biased region" description="Pro residues" evidence="1">
    <location>
        <begin position="561"/>
        <end position="572"/>
    </location>
</feature>
<evidence type="ECO:0000313" key="2">
    <source>
        <dbReference type="EMBL" id="NNU43176.1"/>
    </source>
</evidence>
<feature type="compositionally biased region" description="Low complexity" evidence="1">
    <location>
        <begin position="205"/>
        <end position="218"/>
    </location>
</feature>
<feature type="compositionally biased region" description="Low complexity" evidence="1">
    <location>
        <begin position="513"/>
        <end position="535"/>
    </location>
</feature>
<reference evidence="2 3" key="1">
    <citation type="submission" date="2020-05" db="EMBL/GenBank/DDBJ databases">
        <authorList>
            <person name="Khan S.A."/>
            <person name="Jeon C.O."/>
            <person name="Chun B.H."/>
        </authorList>
    </citation>
    <scope>NUCLEOTIDE SEQUENCE [LARGE SCALE GENOMIC DNA]</scope>
    <source>
        <strain evidence="2 3">B156</strain>
    </source>
</reference>
<feature type="compositionally biased region" description="Low complexity" evidence="1">
    <location>
        <begin position="600"/>
        <end position="620"/>
    </location>
</feature>
<organism evidence="2 3">
    <name type="scientific">Ramlibacter montanisoli</name>
    <dbReference type="NCBI Taxonomy" id="2732512"/>
    <lineage>
        <taxon>Bacteria</taxon>
        <taxon>Pseudomonadati</taxon>
        <taxon>Pseudomonadota</taxon>
        <taxon>Betaproteobacteria</taxon>
        <taxon>Burkholderiales</taxon>
        <taxon>Comamonadaceae</taxon>
        <taxon>Ramlibacter</taxon>
    </lineage>
</organism>
<feature type="compositionally biased region" description="Basic residues" evidence="1">
    <location>
        <begin position="578"/>
        <end position="599"/>
    </location>
</feature>
<dbReference type="AlphaFoldDB" id="A0A849KCF7"/>
<keyword evidence="3" id="KW-1185">Reference proteome</keyword>
<proteinExistence type="predicted"/>
<gene>
    <name evidence="2" type="ORF">HK415_08390</name>
</gene>
<feature type="region of interest" description="Disordered" evidence="1">
    <location>
        <begin position="496"/>
        <end position="672"/>
    </location>
</feature>
<comment type="caution">
    <text evidence="2">The sequence shown here is derived from an EMBL/GenBank/DDBJ whole genome shotgun (WGS) entry which is preliminary data.</text>
</comment>
<feature type="compositionally biased region" description="Low complexity" evidence="1">
    <location>
        <begin position="628"/>
        <end position="639"/>
    </location>
</feature>
<dbReference type="Proteomes" id="UP000552954">
    <property type="component" value="Unassembled WGS sequence"/>
</dbReference>
<feature type="compositionally biased region" description="Low complexity" evidence="1">
    <location>
        <begin position="164"/>
        <end position="177"/>
    </location>
</feature>
<dbReference type="PRINTS" id="PR01217">
    <property type="entry name" value="PRICHEXTENSN"/>
</dbReference>
<accession>A0A849KCF7</accession>